<feature type="compositionally biased region" description="Basic and acidic residues" evidence="1">
    <location>
        <begin position="241"/>
        <end position="259"/>
    </location>
</feature>
<dbReference type="InterPro" id="IPR000626">
    <property type="entry name" value="Ubiquitin-like_dom"/>
</dbReference>
<feature type="compositionally biased region" description="Low complexity" evidence="1">
    <location>
        <begin position="565"/>
        <end position="578"/>
    </location>
</feature>
<accession>A0A267DNX3</accession>
<dbReference type="Gene3D" id="3.10.20.90">
    <property type="entry name" value="Phosphatidylinositol 3-kinase Catalytic Subunit, Chain A, domain 1"/>
    <property type="match status" value="2"/>
</dbReference>
<gene>
    <name evidence="3" type="ORF">BOX15_Mlig032073g4</name>
</gene>
<feature type="region of interest" description="Disordered" evidence="1">
    <location>
        <begin position="421"/>
        <end position="454"/>
    </location>
</feature>
<comment type="caution">
    <text evidence="3">The sequence shown here is derived from an EMBL/GenBank/DDBJ whole genome shotgun (WGS) entry which is preliminary data.</text>
</comment>
<dbReference type="STRING" id="282301.A0A267DNX3"/>
<feature type="compositionally biased region" description="Basic residues" evidence="1">
    <location>
        <begin position="1"/>
        <end position="13"/>
    </location>
</feature>
<feature type="compositionally biased region" description="Basic and acidic residues" evidence="1">
    <location>
        <begin position="133"/>
        <end position="150"/>
    </location>
</feature>
<feature type="compositionally biased region" description="Basic and acidic residues" evidence="1">
    <location>
        <begin position="192"/>
        <end position="203"/>
    </location>
</feature>
<feature type="compositionally biased region" description="Basic and acidic residues" evidence="1">
    <location>
        <begin position="223"/>
        <end position="234"/>
    </location>
</feature>
<dbReference type="CDD" id="cd17039">
    <property type="entry name" value="Ubl_ubiquitin_like"/>
    <property type="match status" value="2"/>
</dbReference>
<dbReference type="AlphaFoldDB" id="A0A267DNX3"/>
<feature type="compositionally biased region" description="Polar residues" evidence="1">
    <location>
        <begin position="204"/>
        <end position="222"/>
    </location>
</feature>
<feature type="region of interest" description="Disordered" evidence="1">
    <location>
        <begin position="1"/>
        <end position="44"/>
    </location>
</feature>
<dbReference type="EMBL" id="NIVC01003685">
    <property type="protein sequence ID" value="PAA50252.1"/>
    <property type="molecule type" value="Genomic_DNA"/>
</dbReference>
<evidence type="ECO:0000313" key="3">
    <source>
        <dbReference type="EMBL" id="PAA50252.1"/>
    </source>
</evidence>
<feature type="domain" description="Ubiquitin-like" evidence="2">
    <location>
        <begin position="738"/>
        <end position="806"/>
    </location>
</feature>
<feature type="region of interest" description="Disordered" evidence="1">
    <location>
        <begin position="559"/>
        <end position="580"/>
    </location>
</feature>
<feature type="compositionally biased region" description="Low complexity" evidence="1">
    <location>
        <begin position="703"/>
        <end position="720"/>
    </location>
</feature>
<dbReference type="PROSITE" id="PS50053">
    <property type="entry name" value="UBIQUITIN_2"/>
    <property type="match status" value="2"/>
</dbReference>
<feature type="region of interest" description="Disordered" evidence="1">
    <location>
        <begin position="57"/>
        <end position="283"/>
    </location>
</feature>
<dbReference type="Proteomes" id="UP000215902">
    <property type="component" value="Unassembled WGS sequence"/>
</dbReference>
<keyword evidence="4" id="KW-1185">Reference proteome</keyword>
<evidence type="ECO:0000256" key="1">
    <source>
        <dbReference type="SAM" id="MobiDB-lite"/>
    </source>
</evidence>
<protein>
    <recommendedName>
        <fullName evidence="2">Ubiquitin-like domain-containing protein</fullName>
    </recommendedName>
</protein>
<reference evidence="3 4" key="1">
    <citation type="submission" date="2017-06" db="EMBL/GenBank/DDBJ databases">
        <title>A platform for efficient transgenesis in Macrostomum lignano, a flatworm model organism for stem cell research.</title>
        <authorList>
            <person name="Berezikov E."/>
        </authorList>
    </citation>
    <scope>NUCLEOTIDE SEQUENCE [LARGE SCALE GENOMIC DNA]</scope>
    <source>
        <strain evidence="3">DV1</strain>
        <tissue evidence="3">Whole organism</tissue>
    </source>
</reference>
<feature type="compositionally biased region" description="Basic and acidic residues" evidence="1">
    <location>
        <begin position="74"/>
        <end position="85"/>
    </location>
</feature>
<name>A0A267DNX3_9PLAT</name>
<proteinExistence type="predicted"/>
<organism evidence="3 4">
    <name type="scientific">Macrostomum lignano</name>
    <dbReference type="NCBI Taxonomy" id="282301"/>
    <lineage>
        <taxon>Eukaryota</taxon>
        <taxon>Metazoa</taxon>
        <taxon>Spiralia</taxon>
        <taxon>Lophotrochozoa</taxon>
        <taxon>Platyhelminthes</taxon>
        <taxon>Rhabditophora</taxon>
        <taxon>Macrostomorpha</taxon>
        <taxon>Macrostomida</taxon>
        <taxon>Macrostomidae</taxon>
        <taxon>Macrostomum</taxon>
    </lineage>
</organism>
<feature type="region of interest" description="Disordered" evidence="1">
    <location>
        <begin position="525"/>
        <end position="544"/>
    </location>
</feature>
<sequence length="1154" mass="125223">MLGPRHSHPARARRLSEQTPSTVPKSKASDDEAAKTLPLPSKQDAFATTSDLLADFSRHGSVRTQPLVSEVGTETERKSDDESKEQPSVPVPAPQMADISTSTQGAEEESEPLFNIPDQARPPASRDSLASLVEEKPSDDTKKTWKKVVDPDDLLPGGWDEPSGSSDLSNGKPDGASKTVVDSHVCVDEPPDSGRRSRQRTLESRSFQTEPRPSSSDRCTQTKPEKAPEEDSSKKQPPLLDESHGKDRPDEGHEFRSSDPMKFQRPANLHAASEPHLDDGAEQLGFPLHLRYYEASEDSTELPQQPSEHPLSRWDREELLALLELSRGDVQKRQGLTTSEIEAELDAIEELMNDGESELMAELANLRRLRRAATKSPELANSSHWLMADAESDLPTPSDQYSEQELAVNFEHNELLDRDFAASGHSRGRVGSAPLSRRSRSLIRATDSPTPSEAAVERVEKLLAAGVRRKLASRGPRARPPISPLAPASTASDDRSSIIEPLTPPRTQPVAPVNRRVPIQFLTGELRRPGPSSFSRILPPDAGQNTESLLRQAGLLSNRPEDFNSASSTPSSVRSLSSCRAERITVDRPPVLPSYSTTPQQQPVPPSLKQRIITDSELRDWTNRVSGRAQADQEPVKSSTMTVPQGTIWDLEQLARQAKSELISSTERAKAMLESAAQATKIRQEFSEPNGHKATQTKRSPETKSSMTKAESSSASAAAKQLKDEQPPSGSQRQRIRVTIDVGRLRAKPLSATLDADTHVEDLLSKVSRATGLDSQCLRLKFGNRQLNRGRTLRHYELSDACVLRLCADQLVKCTVLHRNSFLPVTMPRNATVRTLRMKLHGTDRASKTADFDQLRIAMGDRLLDDARELVRLGLGKDDVLQATGPSHFDLRVRVGDKILALFAEPDLQIGTLKSLVHRLGGPRPYDQTLTLRGRVLCDSRRLADYSVTSTSSLEAVGPDQPVVQIAVRPNYEFVVPLRPGLTTSEAAAAAHQLAADLVDSSEEPPLRLAWLPPPSASTDAASTPVVVLEPDTQLDSVELEPGGDGGNLRRLHCLQASDSTDSSGTDGGAIVSVFVRDPNGAARLYSGCPADIGLGEFRDRLSAELASGVGSGGGGGGFQLRPVGAAASATAPLGSLADSQGFLVLQMLPGLPR</sequence>
<feature type="domain" description="Ubiquitin-like" evidence="2">
    <location>
        <begin position="889"/>
        <end position="957"/>
    </location>
</feature>
<feature type="region of interest" description="Disordered" evidence="1">
    <location>
        <begin position="470"/>
        <end position="510"/>
    </location>
</feature>
<dbReference type="SUPFAM" id="SSF54236">
    <property type="entry name" value="Ubiquitin-like"/>
    <property type="match status" value="2"/>
</dbReference>
<dbReference type="InterPro" id="IPR029071">
    <property type="entry name" value="Ubiquitin-like_domsf"/>
</dbReference>
<evidence type="ECO:0000259" key="2">
    <source>
        <dbReference type="PROSITE" id="PS50053"/>
    </source>
</evidence>
<feature type="region of interest" description="Disordered" evidence="1">
    <location>
        <begin position="682"/>
        <end position="737"/>
    </location>
</feature>
<dbReference type="Pfam" id="PF00240">
    <property type="entry name" value="ubiquitin"/>
    <property type="match status" value="1"/>
</dbReference>
<evidence type="ECO:0000313" key="4">
    <source>
        <dbReference type="Proteomes" id="UP000215902"/>
    </source>
</evidence>